<evidence type="ECO:0000313" key="7">
    <source>
        <dbReference type="Proteomes" id="UP000433493"/>
    </source>
</evidence>
<evidence type="ECO:0000256" key="4">
    <source>
        <dbReference type="PIRSR" id="PIRSR004846-1"/>
    </source>
</evidence>
<dbReference type="PROSITE" id="PS51257">
    <property type="entry name" value="PROKAR_LIPOPROTEIN"/>
    <property type="match status" value="1"/>
</dbReference>
<feature type="binding site" evidence="4">
    <location>
        <position position="183"/>
    </location>
    <ligand>
        <name>molybdate</name>
        <dbReference type="ChEBI" id="CHEBI:36264"/>
    </ligand>
</feature>
<accession>A0A7J5BEW7</accession>
<evidence type="ECO:0000256" key="3">
    <source>
        <dbReference type="ARBA" id="ARBA00022729"/>
    </source>
</evidence>
<dbReference type="NCBIfam" id="TIGR01256">
    <property type="entry name" value="modA"/>
    <property type="match status" value="1"/>
</dbReference>
<keyword evidence="2 4" id="KW-0479">Metal-binding</keyword>
<comment type="caution">
    <text evidence="6">The sequence shown here is derived from an EMBL/GenBank/DDBJ whole genome shotgun (WGS) entry which is preliminary data.</text>
</comment>
<dbReference type="GO" id="GO:0046872">
    <property type="term" value="F:metal ion binding"/>
    <property type="evidence" value="ECO:0007669"/>
    <property type="project" value="UniProtKB-KW"/>
</dbReference>
<dbReference type="AlphaFoldDB" id="A0A7J5BEW7"/>
<proteinExistence type="inferred from homology"/>
<feature type="chain" id="PRO_5029583355" evidence="5">
    <location>
        <begin position="27"/>
        <end position="262"/>
    </location>
</feature>
<dbReference type="GO" id="GO:0015689">
    <property type="term" value="P:molybdate ion transport"/>
    <property type="evidence" value="ECO:0007669"/>
    <property type="project" value="InterPro"/>
</dbReference>
<evidence type="ECO:0000313" key="6">
    <source>
        <dbReference type="EMBL" id="KAB1644806.1"/>
    </source>
</evidence>
<dbReference type="RefSeq" id="WP_158050819.1">
    <property type="nucleotide sequence ID" value="NZ_WBKB01000001.1"/>
</dbReference>
<feature type="binding site" evidence="4">
    <location>
        <position position="201"/>
    </location>
    <ligand>
        <name>molybdate</name>
        <dbReference type="ChEBI" id="CHEBI:36264"/>
    </ligand>
</feature>
<dbReference type="InterPro" id="IPR005950">
    <property type="entry name" value="ModA"/>
</dbReference>
<dbReference type="GO" id="GO:0030973">
    <property type="term" value="F:molybdate ion binding"/>
    <property type="evidence" value="ECO:0007669"/>
    <property type="project" value="TreeGrafter"/>
</dbReference>
<gene>
    <name evidence="6" type="primary">modA</name>
    <name evidence="6" type="ORF">F8O05_00555</name>
</gene>
<dbReference type="SUPFAM" id="SSF53850">
    <property type="entry name" value="Periplasmic binding protein-like II"/>
    <property type="match status" value="1"/>
</dbReference>
<evidence type="ECO:0000256" key="1">
    <source>
        <dbReference type="ARBA" id="ARBA00009175"/>
    </source>
</evidence>
<sequence length="262" mass="26918">MKRLRTGLAVLSGVALLFGASGCASNGNEPDATGDTTESNGEAINILAAASLTQAFETIIEDFQAENPGVEINPLVTGGSQALVQQVIEGAPVDVLALASEPSAEPLAEAGVETDFSVFAENTLVIAVQAGNPKNITGLADLANNPDLTVAICAVEVPCGSATQKLLKLNDLEITGATEETSVSAVLAKAELDEVDAAIVYHSDLVTSSGDLEEITPEKADEVVNRYPITVLSDNPNAAAFVEYVRSEAGTAVLEEAGLIIP</sequence>
<dbReference type="PANTHER" id="PTHR30632:SF0">
    <property type="entry name" value="SULFATE-BINDING PROTEIN"/>
    <property type="match status" value="1"/>
</dbReference>
<dbReference type="PANTHER" id="PTHR30632">
    <property type="entry name" value="MOLYBDATE-BINDING PERIPLASMIC PROTEIN"/>
    <property type="match status" value="1"/>
</dbReference>
<keyword evidence="3 5" id="KW-0732">Signal</keyword>
<protein>
    <submittedName>
        <fullName evidence="6">Molybdate ABC transporter substrate-binding protein</fullName>
    </submittedName>
</protein>
<evidence type="ECO:0000256" key="5">
    <source>
        <dbReference type="SAM" id="SignalP"/>
    </source>
</evidence>
<keyword evidence="7" id="KW-1185">Reference proteome</keyword>
<organism evidence="6 7">
    <name type="scientific">Gulosibacter chungangensis</name>
    <dbReference type="NCBI Taxonomy" id="979746"/>
    <lineage>
        <taxon>Bacteria</taxon>
        <taxon>Bacillati</taxon>
        <taxon>Actinomycetota</taxon>
        <taxon>Actinomycetes</taxon>
        <taxon>Micrococcales</taxon>
        <taxon>Microbacteriaceae</taxon>
        <taxon>Gulosibacter</taxon>
    </lineage>
</organism>
<feature type="binding site" evidence="4">
    <location>
        <position position="80"/>
    </location>
    <ligand>
        <name>molybdate</name>
        <dbReference type="ChEBI" id="CHEBI:36264"/>
    </ligand>
</feature>
<dbReference type="Gene3D" id="3.40.190.10">
    <property type="entry name" value="Periplasmic binding protein-like II"/>
    <property type="match status" value="2"/>
</dbReference>
<evidence type="ECO:0000256" key="2">
    <source>
        <dbReference type="ARBA" id="ARBA00022723"/>
    </source>
</evidence>
<dbReference type="Proteomes" id="UP000433493">
    <property type="component" value="Unassembled WGS sequence"/>
</dbReference>
<feature type="binding site" evidence="4">
    <location>
        <position position="51"/>
    </location>
    <ligand>
        <name>molybdate</name>
        <dbReference type="ChEBI" id="CHEBI:36264"/>
    </ligand>
</feature>
<reference evidence="6 7" key="1">
    <citation type="submission" date="2019-09" db="EMBL/GenBank/DDBJ databases">
        <title>Phylogeny of genus Pseudoclavibacter and closely related genus.</title>
        <authorList>
            <person name="Li Y."/>
        </authorList>
    </citation>
    <scope>NUCLEOTIDE SEQUENCE [LARGE SCALE GENOMIC DNA]</scope>
    <source>
        <strain evidence="6 7">KCTC 13959</strain>
    </source>
</reference>
<comment type="similarity">
    <text evidence="1">Belongs to the bacterial solute-binding protein ModA family.</text>
</comment>
<dbReference type="OrthoDB" id="9785015at2"/>
<dbReference type="EMBL" id="WBKB01000001">
    <property type="protein sequence ID" value="KAB1644806.1"/>
    <property type="molecule type" value="Genomic_DNA"/>
</dbReference>
<name>A0A7J5BEW7_9MICO</name>
<dbReference type="InterPro" id="IPR050682">
    <property type="entry name" value="ModA/WtpA"/>
</dbReference>
<feature type="signal peptide" evidence="5">
    <location>
        <begin position="1"/>
        <end position="26"/>
    </location>
</feature>
<keyword evidence="4" id="KW-0500">Molybdenum</keyword>
<dbReference type="PIRSF" id="PIRSF004846">
    <property type="entry name" value="ModA"/>
    <property type="match status" value="1"/>
</dbReference>
<dbReference type="Pfam" id="PF13531">
    <property type="entry name" value="SBP_bac_11"/>
    <property type="match status" value="1"/>
</dbReference>